<dbReference type="SMART" id="SM00897">
    <property type="entry name" value="FIST"/>
    <property type="match status" value="1"/>
</dbReference>
<keyword evidence="5" id="KW-1185">Reference proteome</keyword>
<evidence type="ECO:0000313" key="5">
    <source>
        <dbReference type="Proteomes" id="UP001149400"/>
    </source>
</evidence>
<sequence length="422" mass="46385">MAAAQPSVTQTSDNQQAIYRAASYQLDAVKAAHELALQLDNEEIGFVLFFCSSVYDLESLGKEINHAFSHCEVMGCTSAGEITQSGYAKSSISALGFSRRDFKVSGARVPLEEFDLQAAQLCVSSLVDACQQDQKAPISSNSFVLTLIDGLSPNEERFLVTLDTALGRLPHFGGSAGDDINLANTHVYSDGAFHTESAIVVMFNTHCPFEVFTTHHIESLESKLVVTEADCAARRVYEFNAEPAAQVYAREVGITLEDLRPEIYALHPLAVLIGDQYYVRSIQKVNDDLSLDFYCAVDDGIVVTAMKPGDLFADTQEKLSAIEARIGQLELTLGCDCFLRRLEIEQALMRDKAKAMFSRFRLIGFNTYGEQLNGIHMNQTLTGVMIGRPPESPKPFLADANSEHPEVHSDERVDGHAERKVG</sequence>
<evidence type="ECO:0000259" key="3">
    <source>
        <dbReference type="SMART" id="SM01204"/>
    </source>
</evidence>
<dbReference type="EMBL" id="JAJUBC010000012">
    <property type="protein sequence ID" value="MDD1793826.1"/>
    <property type="molecule type" value="Genomic_DNA"/>
</dbReference>
<dbReference type="PANTHER" id="PTHR40252">
    <property type="entry name" value="BLR0328 PROTEIN"/>
    <property type="match status" value="1"/>
</dbReference>
<dbReference type="Pfam" id="PF08495">
    <property type="entry name" value="FIST"/>
    <property type="match status" value="1"/>
</dbReference>
<evidence type="ECO:0000313" key="4">
    <source>
        <dbReference type="EMBL" id="MDD1793826.1"/>
    </source>
</evidence>
<dbReference type="NCBIfam" id="NF041558">
    <property type="entry name" value="NosP"/>
    <property type="match status" value="1"/>
</dbReference>
<comment type="caution">
    <text evidence="4">The sequence shown here is derived from an EMBL/GenBank/DDBJ whole genome shotgun (WGS) entry which is preliminary data.</text>
</comment>
<dbReference type="PANTHER" id="PTHR40252:SF2">
    <property type="entry name" value="BLR0328 PROTEIN"/>
    <property type="match status" value="1"/>
</dbReference>
<dbReference type="InterPro" id="IPR013702">
    <property type="entry name" value="FIST_domain_N"/>
</dbReference>
<dbReference type="SMART" id="SM01204">
    <property type="entry name" value="FIST_C"/>
    <property type="match status" value="1"/>
</dbReference>
<accession>A0ABT5R252</accession>
<reference evidence="4" key="1">
    <citation type="submission" date="2021-12" db="EMBL/GenBank/DDBJ databases">
        <title>Enterovibrio ZSDZ35 sp. nov. and Enterovibrio ZSDZ42 sp. nov., isolated from coastal seawater in Qingdao.</title>
        <authorList>
            <person name="Zhang P."/>
        </authorList>
    </citation>
    <scope>NUCLEOTIDE SEQUENCE</scope>
    <source>
        <strain evidence="4">ZSDZ42</strain>
    </source>
</reference>
<feature type="domain" description="FIST" evidence="2">
    <location>
        <begin position="43"/>
        <end position="243"/>
    </location>
</feature>
<name>A0ABT5R252_9GAMM</name>
<feature type="region of interest" description="Disordered" evidence="1">
    <location>
        <begin position="388"/>
        <end position="422"/>
    </location>
</feature>
<dbReference type="Proteomes" id="UP001149400">
    <property type="component" value="Unassembled WGS sequence"/>
</dbReference>
<protein>
    <submittedName>
        <fullName evidence="4">FIST C-terminal domain-containing protein</fullName>
    </submittedName>
</protein>
<organism evidence="4 5">
    <name type="scientific">Enterovibrio gelatinilyticus</name>
    <dbReference type="NCBI Taxonomy" id="2899819"/>
    <lineage>
        <taxon>Bacteria</taxon>
        <taxon>Pseudomonadati</taxon>
        <taxon>Pseudomonadota</taxon>
        <taxon>Gammaproteobacteria</taxon>
        <taxon>Vibrionales</taxon>
        <taxon>Vibrionaceae</taxon>
        <taxon>Enterovibrio</taxon>
    </lineage>
</organism>
<feature type="domain" description="FIST C-domain" evidence="3">
    <location>
        <begin position="244"/>
        <end position="374"/>
    </location>
</feature>
<evidence type="ECO:0000259" key="2">
    <source>
        <dbReference type="SMART" id="SM00897"/>
    </source>
</evidence>
<dbReference type="Pfam" id="PF10442">
    <property type="entry name" value="FIST_C"/>
    <property type="match status" value="1"/>
</dbReference>
<evidence type="ECO:0000256" key="1">
    <source>
        <dbReference type="SAM" id="MobiDB-lite"/>
    </source>
</evidence>
<dbReference type="InterPro" id="IPR019494">
    <property type="entry name" value="FIST_C"/>
</dbReference>
<proteinExistence type="predicted"/>
<feature type="compositionally biased region" description="Basic and acidic residues" evidence="1">
    <location>
        <begin position="401"/>
        <end position="422"/>
    </location>
</feature>
<dbReference type="RefSeq" id="WP_274164676.1">
    <property type="nucleotide sequence ID" value="NZ_JAJUBC010000012.1"/>
</dbReference>
<gene>
    <name evidence="4" type="ORF">LRP50_11850</name>
</gene>